<dbReference type="Pfam" id="PF04097">
    <property type="entry name" value="Nic96"/>
    <property type="match status" value="1"/>
</dbReference>
<comment type="subcellular location">
    <subcellularLocation>
        <location evidence="1">Nucleus envelope</location>
    </subcellularLocation>
    <subcellularLocation>
        <location evidence="4">Nucleus</location>
        <location evidence="4">Nuclear pore complex</location>
    </subcellularLocation>
</comment>
<gene>
    <name evidence="6" type="ORF">PCOR1329_LOCUS61027</name>
</gene>
<keyword evidence="4" id="KW-0472">Membrane</keyword>
<feature type="region of interest" description="Disordered" evidence="5">
    <location>
        <begin position="431"/>
        <end position="462"/>
    </location>
</feature>
<evidence type="ECO:0000256" key="5">
    <source>
        <dbReference type="SAM" id="MobiDB-lite"/>
    </source>
</evidence>
<evidence type="ECO:0000313" key="7">
    <source>
        <dbReference type="Proteomes" id="UP001189429"/>
    </source>
</evidence>
<keyword evidence="7" id="KW-1185">Reference proteome</keyword>
<reference evidence="6" key="1">
    <citation type="submission" date="2023-10" db="EMBL/GenBank/DDBJ databases">
        <authorList>
            <person name="Chen Y."/>
            <person name="Shah S."/>
            <person name="Dougan E. K."/>
            <person name="Thang M."/>
            <person name="Chan C."/>
        </authorList>
    </citation>
    <scope>NUCLEOTIDE SEQUENCE [LARGE SCALE GENOMIC DNA]</scope>
</reference>
<keyword evidence="4" id="KW-0811">Translocation</keyword>
<dbReference type="PANTHER" id="PTHR11225">
    <property type="entry name" value="NUCLEAR PORE COMPLEX PROTEIN NUP93 NUCLEOPORIN NUP93 DEAD EYE PROTEIN"/>
    <property type="match status" value="1"/>
</dbReference>
<keyword evidence="4" id="KW-0653">Protein transport</keyword>
<comment type="similarity">
    <text evidence="2 4">Belongs to the nucleoporin interacting component (NIC) family.</text>
</comment>
<dbReference type="InterPro" id="IPR007231">
    <property type="entry name" value="Nucleoporin_int_Nup93/Nic96"/>
</dbReference>
<evidence type="ECO:0000313" key="6">
    <source>
        <dbReference type="EMBL" id="CAK0876809.1"/>
    </source>
</evidence>
<keyword evidence="4" id="KW-0906">Nuclear pore complex</keyword>
<proteinExistence type="inferred from homology"/>
<evidence type="ECO:0000256" key="2">
    <source>
        <dbReference type="ARBA" id="ARBA00010186"/>
    </source>
</evidence>
<keyword evidence="4" id="KW-0509">mRNA transport</keyword>
<sequence>MTAVVADPKAEALRQLERSARLLGGGAKGSASLRTPAHKSLEQLFGETRARAQPQGAAVALSAGLPGASRILQSAHAQQLDRDVADLALAQGAGALGGPAGGAEDQPNLGVREFFALRHERVLSNAVEEVHRSCMRSAERHSFDRIQADWEEAKSKIANSMARQRLGPATVALAVSGGGEQRELPAPSQDTLILECLAQEPVGRALLQRICNLSCEGCPAYRGELAECWSILYHVLEKTPQAVVCGSISYLQGRYADEVKASVYSASGSPLGGVPDNWALVCAFGRARFESDAFPSDVTQVWYAAYVAARAGFAELLSELPERAPGSGRCPAFRAACRQMAGRLRAAAPTAGAPDVPAPADQADLLSADPGGAGGPFRDALVSLLQGQSFPVSRRLEGTVEDWLWFRLHLALGQAGRAAPDLRQQLEAVRQDVAARPQSHYDPAAAARSPTGGAPGAPPPGAAHGLGALVDPFASSALALPGGSSLGVGIAQTLNFVKTLLLTAQFERAVQQMGLQDRCLQAPALHMALVLRKAGTLGVVPPAAGTCPPLDVAALVCEYAGRFRCADRLRYFQALDADERKKAVEQLLLGPGVLASDELLGPLDAAGQHQPGLLERALQQDHLGGSAEFAELCAKAGSKASERGQYREALRLLHMGGCHGEALQVLCRCLRLPLWREASAESSDEARLLAGDIQRFFTLYERNLDRYALPSRKFAVARKLFSARIFHSLCSQGQVEAALDTLDREQLLPLSVDQALGGEVDEELLPEYPRIVADYARALSAAAARGASARELRARVGRLQAFLAVQSHRVPLDQETLSSLASLALC</sequence>
<protein>
    <recommendedName>
        <fullName evidence="4">Nuclear pore protein</fullName>
    </recommendedName>
</protein>
<evidence type="ECO:0000256" key="1">
    <source>
        <dbReference type="ARBA" id="ARBA00004259"/>
    </source>
</evidence>
<comment type="caution">
    <text evidence="6">The sequence shown here is derived from an EMBL/GenBank/DDBJ whole genome shotgun (WGS) entry which is preliminary data.</text>
</comment>
<keyword evidence="3 4" id="KW-0539">Nucleus</keyword>
<dbReference type="EMBL" id="CAUYUJ010017666">
    <property type="protein sequence ID" value="CAK0876809.1"/>
    <property type="molecule type" value="Genomic_DNA"/>
</dbReference>
<evidence type="ECO:0000256" key="4">
    <source>
        <dbReference type="RuleBase" id="RU364035"/>
    </source>
</evidence>
<name>A0ABN9VW50_9DINO</name>
<dbReference type="Proteomes" id="UP001189429">
    <property type="component" value="Unassembled WGS sequence"/>
</dbReference>
<keyword evidence="4" id="KW-0813">Transport</keyword>
<organism evidence="6 7">
    <name type="scientific">Prorocentrum cordatum</name>
    <dbReference type="NCBI Taxonomy" id="2364126"/>
    <lineage>
        <taxon>Eukaryota</taxon>
        <taxon>Sar</taxon>
        <taxon>Alveolata</taxon>
        <taxon>Dinophyceae</taxon>
        <taxon>Prorocentrales</taxon>
        <taxon>Prorocentraceae</taxon>
        <taxon>Prorocentrum</taxon>
    </lineage>
</organism>
<feature type="compositionally biased region" description="Low complexity" evidence="5">
    <location>
        <begin position="443"/>
        <end position="452"/>
    </location>
</feature>
<dbReference type="PANTHER" id="PTHR11225:SF4">
    <property type="entry name" value="NUCLEAR PORE COMPLEX PROTEIN NUP93"/>
    <property type="match status" value="1"/>
</dbReference>
<accession>A0ABN9VW50</accession>
<evidence type="ECO:0000256" key="3">
    <source>
        <dbReference type="ARBA" id="ARBA00023242"/>
    </source>
</evidence>